<protein>
    <recommendedName>
        <fullName evidence="1">J domain-containing protein</fullName>
    </recommendedName>
</protein>
<sequence length="232" mass="27352">NKNPLDEDYWNRQWNELDTDVFDDIYDYSTDDIFDDIFENVEGFSQIDNDKLVRARLERFHLSEDEAELIFGKKWRNKLSQGNFDLFYQITKMRLDLLGLNKSFGKKVSHIIDKVIQMIDTVYNENPEYAKSFETYAEESNPGAARTAKKAWEFFKKHKKTDGFDPSENILDTSEAYKIFDLAVSATVEQVKKKYRELVLKWHPDRYKGDKTVAEKMMMKINQAYETIMAAA</sequence>
<dbReference type="InterPro" id="IPR036869">
    <property type="entry name" value="J_dom_sf"/>
</dbReference>
<dbReference type="PRINTS" id="PR00625">
    <property type="entry name" value="JDOMAIN"/>
</dbReference>
<dbReference type="EMBL" id="UINC01096580">
    <property type="protein sequence ID" value="SVC53586.1"/>
    <property type="molecule type" value="Genomic_DNA"/>
</dbReference>
<dbReference type="InterPro" id="IPR001623">
    <property type="entry name" value="DnaJ_domain"/>
</dbReference>
<evidence type="ECO:0000313" key="2">
    <source>
        <dbReference type="EMBL" id="SVC53586.1"/>
    </source>
</evidence>
<dbReference type="PROSITE" id="PS50076">
    <property type="entry name" value="DNAJ_2"/>
    <property type="match status" value="1"/>
</dbReference>
<dbReference type="InterPro" id="IPR050817">
    <property type="entry name" value="DjlA_DnaK_co-chaperone"/>
</dbReference>
<organism evidence="2">
    <name type="scientific">marine metagenome</name>
    <dbReference type="NCBI Taxonomy" id="408172"/>
    <lineage>
        <taxon>unclassified sequences</taxon>
        <taxon>metagenomes</taxon>
        <taxon>ecological metagenomes</taxon>
    </lineage>
</organism>
<evidence type="ECO:0000259" key="1">
    <source>
        <dbReference type="PROSITE" id="PS50076"/>
    </source>
</evidence>
<gene>
    <name evidence="2" type="ORF">METZ01_LOCUS306440</name>
</gene>
<dbReference type="Gene3D" id="1.10.287.110">
    <property type="entry name" value="DnaJ domain"/>
    <property type="match status" value="1"/>
</dbReference>
<dbReference type="Pfam" id="PF00226">
    <property type="entry name" value="DnaJ"/>
    <property type="match status" value="1"/>
</dbReference>
<dbReference type="PANTHER" id="PTHR24074">
    <property type="entry name" value="CO-CHAPERONE PROTEIN DJLA"/>
    <property type="match status" value="1"/>
</dbReference>
<feature type="non-terminal residue" evidence="2">
    <location>
        <position position="1"/>
    </location>
</feature>
<accession>A0A382MXT4</accession>
<dbReference type="SMART" id="SM00271">
    <property type="entry name" value="DnaJ"/>
    <property type="match status" value="1"/>
</dbReference>
<feature type="domain" description="J" evidence="1">
    <location>
        <begin position="175"/>
        <end position="232"/>
    </location>
</feature>
<proteinExistence type="predicted"/>
<dbReference type="SUPFAM" id="SSF46565">
    <property type="entry name" value="Chaperone J-domain"/>
    <property type="match status" value="1"/>
</dbReference>
<name>A0A382MXT4_9ZZZZ</name>
<dbReference type="CDD" id="cd06257">
    <property type="entry name" value="DnaJ"/>
    <property type="match status" value="1"/>
</dbReference>
<reference evidence="2" key="1">
    <citation type="submission" date="2018-05" db="EMBL/GenBank/DDBJ databases">
        <authorList>
            <person name="Lanie J.A."/>
            <person name="Ng W.-L."/>
            <person name="Kazmierczak K.M."/>
            <person name="Andrzejewski T.M."/>
            <person name="Davidsen T.M."/>
            <person name="Wayne K.J."/>
            <person name="Tettelin H."/>
            <person name="Glass J.I."/>
            <person name="Rusch D."/>
            <person name="Podicherti R."/>
            <person name="Tsui H.-C.T."/>
            <person name="Winkler M.E."/>
        </authorList>
    </citation>
    <scope>NUCLEOTIDE SEQUENCE</scope>
</reference>
<dbReference type="AlphaFoldDB" id="A0A382MXT4"/>